<reference evidence="7" key="1">
    <citation type="journal article" date="2022" name="DNA Res.">
        <title>Genome analysis of five recently described species of the CUG-Ser clade uncovers Candida theae as a new hybrid lineage with pathogenic potential in the Candida parapsilosis species complex.</title>
        <authorList>
            <person name="Mixao V."/>
            <person name="Del Olmo V."/>
            <person name="Hegedusova E."/>
            <person name="Saus E."/>
            <person name="Pryszcz L."/>
            <person name="Cillingova A."/>
            <person name="Nosek J."/>
            <person name="Gabaldon T."/>
        </authorList>
    </citation>
    <scope>NUCLEOTIDE SEQUENCE</scope>
    <source>
        <strain evidence="7">CBS 10844</strain>
    </source>
</reference>
<comment type="function">
    <text evidence="5">Subunit of the V1 complex of vacuolar(H+)-ATPase (V-ATPase), a multisubunit enzyme composed of a peripheral complex (V1) that hydrolyzes ATP and a membrane integral complex (V0) that translocates protons. V-ATPase is responsible for acidifying and maintaining the pH of intracellular compartments and in some cell types, is targeted to the plasma membrane, where it is responsible for acidifying the extracellular environment.</text>
</comment>
<gene>
    <name evidence="7" type="ORF">KGF56_003738</name>
</gene>
<dbReference type="GeneID" id="73381353"/>
<dbReference type="FunFam" id="1.20.5.2950:FF:000001">
    <property type="entry name" value="V-type proton ATPase subunit G"/>
    <property type="match status" value="1"/>
</dbReference>
<keyword evidence="6" id="KW-0175">Coiled coil</keyword>
<feature type="coiled-coil region" evidence="6">
    <location>
        <begin position="52"/>
        <end position="142"/>
    </location>
</feature>
<keyword evidence="3 5" id="KW-0375">Hydrogen ion transport</keyword>
<keyword evidence="2 5" id="KW-0813">Transport</keyword>
<dbReference type="Pfam" id="PF03179">
    <property type="entry name" value="V-ATPase_G"/>
    <property type="match status" value="1"/>
</dbReference>
<comment type="similarity">
    <text evidence="1 5">Belongs to the V-ATPase G subunit family.</text>
</comment>
<keyword evidence="8" id="KW-1185">Reference proteome</keyword>
<dbReference type="NCBIfam" id="TIGR01147">
    <property type="entry name" value="V_ATP_synt_G"/>
    <property type="match status" value="1"/>
</dbReference>
<evidence type="ECO:0000313" key="8">
    <source>
        <dbReference type="Proteomes" id="UP001202479"/>
    </source>
</evidence>
<protein>
    <recommendedName>
        <fullName evidence="5">V-type proton ATPase subunit G</fullName>
    </recommendedName>
</protein>
<evidence type="ECO:0000313" key="7">
    <source>
        <dbReference type="EMBL" id="KAI3403454.2"/>
    </source>
</evidence>
<dbReference type="RefSeq" id="XP_049179201.1">
    <property type="nucleotide sequence ID" value="XM_049325102.1"/>
</dbReference>
<dbReference type="PANTHER" id="PTHR12713:SF11">
    <property type="entry name" value="V-TYPE PROTON ATPASE SUBUNIT G"/>
    <property type="match status" value="1"/>
</dbReference>
<name>A0AAI9SV85_9ASCO</name>
<evidence type="ECO:0000256" key="2">
    <source>
        <dbReference type="ARBA" id="ARBA00022448"/>
    </source>
</evidence>
<keyword evidence="4 5" id="KW-0406">Ion transport</keyword>
<dbReference type="GO" id="GO:0046961">
    <property type="term" value="F:proton-transporting ATPase activity, rotational mechanism"/>
    <property type="evidence" value="ECO:0007669"/>
    <property type="project" value="InterPro"/>
</dbReference>
<comment type="caution">
    <text evidence="7">The sequence shown here is derived from an EMBL/GenBank/DDBJ whole genome shotgun (WGS) entry which is preliminary data.</text>
</comment>
<dbReference type="Gene3D" id="1.20.5.2950">
    <property type="match status" value="1"/>
</dbReference>
<dbReference type="AlphaFoldDB" id="A0AAI9SV85"/>
<evidence type="ECO:0000256" key="1">
    <source>
        <dbReference type="ARBA" id="ARBA00010066"/>
    </source>
</evidence>
<accession>A0AAI9SV85</accession>
<dbReference type="EMBL" id="JAHUZD010000126">
    <property type="protein sequence ID" value="KAI3403454.2"/>
    <property type="molecule type" value="Genomic_DNA"/>
</dbReference>
<organism evidence="7 8">
    <name type="scientific">Candida oxycetoniae</name>
    <dbReference type="NCBI Taxonomy" id="497107"/>
    <lineage>
        <taxon>Eukaryota</taxon>
        <taxon>Fungi</taxon>
        <taxon>Dikarya</taxon>
        <taxon>Ascomycota</taxon>
        <taxon>Saccharomycotina</taxon>
        <taxon>Pichiomycetes</taxon>
        <taxon>Debaryomycetaceae</taxon>
        <taxon>Candida/Lodderomyces clade</taxon>
        <taxon>Candida</taxon>
    </lineage>
</organism>
<evidence type="ECO:0000256" key="4">
    <source>
        <dbReference type="ARBA" id="ARBA00023065"/>
    </source>
</evidence>
<dbReference type="GO" id="GO:0016887">
    <property type="term" value="F:ATP hydrolysis activity"/>
    <property type="evidence" value="ECO:0007669"/>
    <property type="project" value="TreeGrafter"/>
</dbReference>
<dbReference type="PANTHER" id="PTHR12713">
    <property type="entry name" value="VACUOLAR ATP SYNTHASE SUBUNIT G"/>
    <property type="match status" value="1"/>
</dbReference>
<evidence type="ECO:0000256" key="3">
    <source>
        <dbReference type="ARBA" id="ARBA00022781"/>
    </source>
</evidence>
<dbReference type="InterPro" id="IPR005124">
    <property type="entry name" value="V-ATPase_G"/>
</dbReference>
<dbReference type="Proteomes" id="UP001202479">
    <property type="component" value="Unassembled WGS sequence"/>
</dbReference>
<evidence type="ECO:0000256" key="5">
    <source>
        <dbReference type="RuleBase" id="RU364019"/>
    </source>
</evidence>
<dbReference type="GO" id="GO:0000221">
    <property type="term" value="C:vacuolar proton-transporting V-type ATPase, V1 domain"/>
    <property type="evidence" value="ECO:0007669"/>
    <property type="project" value="TreeGrafter"/>
</dbReference>
<evidence type="ECO:0000256" key="6">
    <source>
        <dbReference type="SAM" id="Coils"/>
    </source>
</evidence>
<sequence>MCSTIEQSDTIEQSEIVSVTASVADSVGDSYCICWFILERKEEIMSSGIQSLLKTEKEAAEIVNEARKYRTNRLKTAKQDAQQEIEDYKKSKEKELQKYEKEHEGINEQIDKDADVEVETELKHLKEQFEKKKSDVVKLLVEATITSHPSLHINATK</sequence>
<comment type="subunit">
    <text evidence="5">V-ATPase is a heteromultimeric enzyme made up of two complexes: the ATP-hydrolytic V1 complex and the proton translocation V0 complex.</text>
</comment>
<proteinExistence type="inferred from homology"/>